<protein>
    <submittedName>
        <fullName evidence="1">Uncharacterized protein</fullName>
    </submittedName>
</protein>
<comment type="caution">
    <text evidence="1">The sequence shown here is derived from an EMBL/GenBank/DDBJ whole genome shotgun (WGS) entry which is preliminary data.</text>
</comment>
<organism evidence="1 2">
    <name type="scientific">Stichopus japonicus</name>
    <name type="common">Sea cucumber</name>
    <dbReference type="NCBI Taxonomy" id="307972"/>
    <lineage>
        <taxon>Eukaryota</taxon>
        <taxon>Metazoa</taxon>
        <taxon>Echinodermata</taxon>
        <taxon>Eleutherozoa</taxon>
        <taxon>Echinozoa</taxon>
        <taxon>Holothuroidea</taxon>
        <taxon>Aspidochirotacea</taxon>
        <taxon>Aspidochirotida</taxon>
        <taxon>Stichopodidae</taxon>
        <taxon>Apostichopus</taxon>
    </lineage>
</organism>
<dbReference type="Proteomes" id="UP000230750">
    <property type="component" value="Unassembled WGS sequence"/>
</dbReference>
<accession>A0A2G8KP10</accession>
<evidence type="ECO:0000313" key="2">
    <source>
        <dbReference type="Proteomes" id="UP000230750"/>
    </source>
</evidence>
<dbReference type="AlphaFoldDB" id="A0A2G8KP10"/>
<gene>
    <name evidence="1" type="ORF">BSL78_13374</name>
</gene>
<name>A0A2G8KP10_STIJA</name>
<reference evidence="1 2" key="1">
    <citation type="journal article" date="2017" name="PLoS Biol.">
        <title>The sea cucumber genome provides insights into morphological evolution and visceral regeneration.</title>
        <authorList>
            <person name="Zhang X."/>
            <person name="Sun L."/>
            <person name="Yuan J."/>
            <person name="Sun Y."/>
            <person name="Gao Y."/>
            <person name="Zhang L."/>
            <person name="Li S."/>
            <person name="Dai H."/>
            <person name="Hamel J.F."/>
            <person name="Liu C."/>
            <person name="Yu Y."/>
            <person name="Liu S."/>
            <person name="Lin W."/>
            <person name="Guo K."/>
            <person name="Jin S."/>
            <person name="Xu P."/>
            <person name="Storey K.B."/>
            <person name="Huan P."/>
            <person name="Zhang T."/>
            <person name="Zhou Y."/>
            <person name="Zhang J."/>
            <person name="Lin C."/>
            <person name="Li X."/>
            <person name="Xing L."/>
            <person name="Huo D."/>
            <person name="Sun M."/>
            <person name="Wang L."/>
            <person name="Mercier A."/>
            <person name="Li F."/>
            <person name="Yang H."/>
            <person name="Xiang J."/>
        </authorList>
    </citation>
    <scope>NUCLEOTIDE SEQUENCE [LARGE SCALE GENOMIC DNA]</scope>
    <source>
        <strain evidence="1">Shaxun</strain>
        <tissue evidence="1">Muscle</tissue>
    </source>
</reference>
<dbReference type="EMBL" id="MRZV01000449">
    <property type="protein sequence ID" value="PIK49749.1"/>
    <property type="molecule type" value="Genomic_DNA"/>
</dbReference>
<keyword evidence="2" id="KW-1185">Reference proteome</keyword>
<evidence type="ECO:0000313" key="1">
    <source>
        <dbReference type="EMBL" id="PIK49749.1"/>
    </source>
</evidence>
<proteinExistence type="predicted"/>
<sequence length="345" mass="39501">MVTLEKYKILVIVHRDQRSFEVNRVPKGGQSGYIQSRLKNIRRHLSTDDKQRPRCKTKIDQSTDKQIGLRMADLPTVEEDEAKRLSTFCRSAPVESKDAILSAMKKSTGNRMSWIKQDGPSVTEILKQYPQYIEIPELITQDFEQMFGTDIGHNFLLKWGQHASKVLAYISSSKNPTLVDLKDEYQASSKSEELSALYGLLGLIHLLPSFNTRKKGKCSREEVIQFFLDNQPIGTSVEDYTNKASAEGIIRRQPYLLGIGNAHEIQQFFIIVDRRAIPTSRQSCNIVAATDVLFKFYYIFNLDYPPQLEDFFIYLQTEIYNIPVHPGQKLANRVKEIKVALQMSG</sequence>
<dbReference type="OrthoDB" id="10053555at2759"/>
<dbReference type="STRING" id="307972.A0A2G8KP10"/>
<dbReference type="PANTHER" id="PTHR31025">
    <property type="entry name" value="SI:CH211-196P9.1-RELATED"/>
    <property type="match status" value="1"/>
</dbReference>
<dbReference type="PANTHER" id="PTHR31025:SF9">
    <property type="entry name" value="SI:DKEY-286J15.1"/>
    <property type="match status" value="1"/>
</dbReference>